<sequence>MKIVPFKMDRLSGRRTLLFGLLAILLGMIVIINGAGFTKLALDLLSLYFFLVGLFNSILYFFAGKKDISLTSEILRIIFGLILAGLNELGNFSVNVVIIILGLYQLATAVVYAITYYLYRCDQAKGGFRYLFDAVLQGLLAITTIFSPATDGRLQFLFLGIYLILLGISNMRDGLFFDLDKEKKHLRRHFRVNLPVIIAAFIPFEQLERFNHFLRGTKEQELSSVYRVLKGEQQADLEVLVHTSKENLFGAIGHVDICYKGKVISYGSYDPFSQKLFGTIGDGVLFKVDKDAYIDLCKKESKKTLFGYSLALTDQEREAVEKRLREIDDLLDPWEPSDQELNGSPSYAYKLKHELGAELYKFKSSHFKSYFILSTNCCLLADSIVGQAGTAILNVRGIIAPGTYQNYLQYEFESANGLVVAHNVYC</sequence>
<evidence type="ECO:0000256" key="1">
    <source>
        <dbReference type="SAM" id="Phobius"/>
    </source>
</evidence>
<feature type="transmembrane region" description="Helical" evidence="1">
    <location>
        <begin position="130"/>
        <end position="150"/>
    </location>
</feature>
<accession>A0A139N539</accession>
<feature type="transmembrane region" description="Helical" evidence="1">
    <location>
        <begin position="156"/>
        <end position="179"/>
    </location>
</feature>
<dbReference type="Proteomes" id="UP000070096">
    <property type="component" value="Unassembled WGS sequence"/>
</dbReference>
<keyword evidence="1" id="KW-0812">Transmembrane</keyword>
<evidence type="ECO:0000313" key="2">
    <source>
        <dbReference type="EMBL" id="KXT70937.1"/>
    </source>
</evidence>
<feature type="transmembrane region" description="Helical" evidence="1">
    <location>
        <begin position="44"/>
        <end position="62"/>
    </location>
</feature>
<keyword evidence="1" id="KW-1133">Transmembrane helix</keyword>
<comment type="caution">
    <text evidence="2">The sequence shown here is derived from an EMBL/GenBank/DDBJ whole genome shotgun (WGS) entry which is preliminary data.</text>
</comment>
<name>A0A139N539_STRGN</name>
<gene>
    <name evidence="2" type="ORF">SGODD07_01419</name>
</gene>
<dbReference type="PATRIC" id="fig|1302.21.peg.1588"/>
<feature type="transmembrane region" description="Helical" evidence="1">
    <location>
        <begin position="96"/>
        <end position="118"/>
    </location>
</feature>
<dbReference type="AlphaFoldDB" id="A0A139N539"/>
<reference evidence="2 3" key="1">
    <citation type="submission" date="2016-01" db="EMBL/GenBank/DDBJ databases">
        <title>Highly variable Streptococcus oralis are common among viridans streptococci isolated from primates.</title>
        <authorList>
            <person name="Denapaite D."/>
            <person name="Rieger M."/>
            <person name="Koendgen S."/>
            <person name="Brueckner R."/>
            <person name="Ochigava I."/>
            <person name="Kappeler P."/>
            <person name="Maetz-Rensing K."/>
            <person name="Leendertz F."/>
            <person name="Hakenbeck R."/>
        </authorList>
    </citation>
    <scope>NUCLEOTIDE SEQUENCE [LARGE SCALE GENOMIC DNA]</scope>
    <source>
        <strain evidence="2 3">DD07</strain>
    </source>
</reference>
<dbReference type="EMBL" id="LQRC01000206">
    <property type="protein sequence ID" value="KXT70937.1"/>
    <property type="molecule type" value="Genomic_DNA"/>
</dbReference>
<protein>
    <submittedName>
        <fullName evidence="2">Putative membrane protein (TMS5)</fullName>
    </submittedName>
</protein>
<organism evidence="2 3">
    <name type="scientific">Streptococcus gordonii</name>
    <dbReference type="NCBI Taxonomy" id="1302"/>
    <lineage>
        <taxon>Bacteria</taxon>
        <taxon>Bacillati</taxon>
        <taxon>Bacillota</taxon>
        <taxon>Bacilli</taxon>
        <taxon>Lactobacillales</taxon>
        <taxon>Streptococcaceae</taxon>
        <taxon>Streptococcus</taxon>
    </lineage>
</organism>
<evidence type="ECO:0000313" key="3">
    <source>
        <dbReference type="Proteomes" id="UP000070096"/>
    </source>
</evidence>
<proteinExistence type="predicted"/>
<keyword evidence="1" id="KW-0472">Membrane</keyword>